<keyword evidence="3" id="KW-1185">Reference proteome</keyword>
<accession>A0A8T9B1Q6</accession>
<dbReference type="EMBL" id="QGMF01000914">
    <property type="protein sequence ID" value="TVY13577.1"/>
    <property type="molecule type" value="Genomic_DNA"/>
</dbReference>
<comment type="caution">
    <text evidence="2">The sequence shown here is derived from an EMBL/GenBank/DDBJ whole genome shotgun (WGS) entry which is preliminary data.</text>
</comment>
<evidence type="ECO:0000313" key="3">
    <source>
        <dbReference type="Proteomes" id="UP000469559"/>
    </source>
</evidence>
<evidence type="ECO:0000313" key="2">
    <source>
        <dbReference type="EMBL" id="TVY13577.1"/>
    </source>
</evidence>
<sequence length="112" mass="12481">MDFDLLAGYLADPQPPNDKYPTSASSPVTRNSPGAVISKIEEIFEAMTDCLLGEKSELVIQLKTRSKTKAKSDAKEEEDDEAPSRRKKARPETRTITFPSTSPQEVWKFSGF</sequence>
<dbReference type="Proteomes" id="UP000469559">
    <property type="component" value="Unassembled WGS sequence"/>
</dbReference>
<organism evidence="2 3">
    <name type="scientific">Lachnellula arida</name>
    <dbReference type="NCBI Taxonomy" id="1316785"/>
    <lineage>
        <taxon>Eukaryota</taxon>
        <taxon>Fungi</taxon>
        <taxon>Dikarya</taxon>
        <taxon>Ascomycota</taxon>
        <taxon>Pezizomycotina</taxon>
        <taxon>Leotiomycetes</taxon>
        <taxon>Helotiales</taxon>
        <taxon>Lachnaceae</taxon>
        <taxon>Lachnellula</taxon>
    </lineage>
</organism>
<protein>
    <submittedName>
        <fullName evidence="2">Uncharacterized protein</fullName>
    </submittedName>
</protein>
<feature type="region of interest" description="Disordered" evidence="1">
    <location>
        <begin position="1"/>
        <end position="32"/>
    </location>
</feature>
<dbReference type="OrthoDB" id="5377392at2759"/>
<dbReference type="AlphaFoldDB" id="A0A8T9B1Q6"/>
<evidence type="ECO:0000256" key="1">
    <source>
        <dbReference type="SAM" id="MobiDB-lite"/>
    </source>
</evidence>
<feature type="compositionally biased region" description="Polar residues" evidence="1">
    <location>
        <begin position="20"/>
        <end position="32"/>
    </location>
</feature>
<name>A0A8T9B1Q6_9HELO</name>
<reference evidence="2 3" key="1">
    <citation type="submission" date="2018-05" db="EMBL/GenBank/DDBJ databases">
        <title>Whole genome sequencing for identification of molecular markers to develop diagnostic detection tools for the regulated plant pathogen Lachnellula willkommii.</title>
        <authorList>
            <person name="Giroux E."/>
            <person name="Bilodeau G."/>
        </authorList>
    </citation>
    <scope>NUCLEOTIDE SEQUENCE [LARGE SCALE GENOMIC DNA]</scope>
    <source>
        <strain evidence="2 3">CBS 203.66</strain>
    </source>
</reference>
<gene>
    <name evidence="2" type="ORF">LARI1_G007353</name>
</gene>
<proteinExistence type="predicted"/>
<feature type="region of interest" description="Disordered" evidence="1">
    <location>
        <begin position="63"/>
        <end position="102"/>
    </location>
</feature>